<evidence type="ECO:0000313" key="2">
    <source>
        <dbReference type="EMBL" id="AWB66965.1"/>
    </source>
</evidence>
<gene>
    <name evidence="2" type="ORF">C2869_11180</name>
</gene>
<organism evidence="2 3">
    <name type="scientific">Saccharobesus litoralis</name>
    <dbReference type="NCBI Taxonomy" id="2172099"/>
    <lineage>
        <taxon>Bacteria</taxon>
        <taxon>Pseudomonadati</taxon>
        <taxon>Pseudomonadota</taxon>
        <taxon>Gammaproteobacteria</taxon>
        <taxon>Alteromonadales</taxon>
        <taxon>Alteromonadaceae</taxon>
        <taxon>Saccharobesus</taxon>
    </lineage>
</organism>
<reference evidence="2 3" key="1">
    <citation type="submission" date="2018-01" db="EMBL/GenBank/DDBJ databases">
        <title>Genome sequence of a Cantenovulum-like bacteria.</title>
        <authorList>
            <person name="Tan W.R."/>
            <person name="Lau N.-S."/>
            <person name="Go F."/>
            <person name="Amirul A.-A.A."/>
        </authorList>
    </citation>
    <scope>NUCLEOTIDE SEQUENCE [LARGE SCALE GENOMIC DNA]</scope>
    <source>
        <strain evidence="2 3">CCB-QB4</strain>
    </source>
</reference>
<dbReference type="KEGG" id="cate:C2869_11180"/>
<keyword evidence="3" id="KW-1185">Reference proteome</keyword>
<sequence>MFKELISRVIIVIVSVIIVSSIVFKVNGFIEEYEKGHAQYQLQLNEDIKNIRHSKEELDRDVVAGLLTVASNRDLELAVIYSLYKYFLIFIFMFLGTLVGLLFVDYLRLKR</sequence>
<feature type="transmembrane region" description="Helical" evidence="1">
    <location>
        <begin position="5"/>
        <end position="24"/>
    </location>
</feature>
<protein>
    <submittedName>
        <fullName evidence="2">Uncharacterized protein</fullName>
    </submittedName>
</protein>
<proteinExistence type="predicted"/>
<keyword evidence="1" id="KW-0812">Transmembrane</keyword>
<accession>A0A2S0VRW6</accession>
<dbReference type="AlphaFoldDB" id="A0A2S0VRW6"/>
<name>A0A2S0VRW6_9ALTE</name>
<keyword evidence="1" id="KW-1133">Transmembrane helix</keyword>
<evidence type="ECO:0000313" key="3">
    <source>
        <dbReference type="Proteomes" id="UP000244441"/>
    </source>
</evidence>
<dbReference type="EMBL" id="CP026604">
    <property type="protein sequence ID" value="AWB66965.1"/>
    <property type="molecule type" value="Genomic_DNA"/>
</dbReference>
<dbReference type="RefSeq" id="WP_108603021.1">
    <property type="nucleotide sequence ID" value="NZ_CP026604.1"/>
</dbReference>
<evidence type="ECO:0000256" key="1">
    <source>
        <dbReference type="SAM" id="Phobius"/>
    </source>
</evidence>
<feature type="transmembrane region" description="Helical" evidence="1">
    <location>
        <begin position="83"/>
        <end position="104"/>
    </location>
</feature>
<keyword evidence="1" id="KW-0472">Membrane</keyword>
<dbReference type="Proteomes" id="UP000244441">
    <property type="component" value="Chromosome"/>
</dbReference>